<dbReference type="PROSITE" id="PS00107">
    <property type="entry name" value="PROTEIN_KINASE_ATP"/>
    <property type="match status" value="1"/>
</dbReference>
<dbReference type="PANTHER" id="PTHR43895:SF32">
    <property type="entry name" value="SERINE_THREONINE-PROTEIN KINASE CHK1"/>
    <property type="match status" value="1"/>
</dbReference>
<keyword evidence="6 9" id="KW-0067">ATP-binding</keyword>
<dbReference type="EMBL" id="JADCUA010000017">
    <property type="protein sequence ID" value="KAH9833818.1"/>
    <property type="molecule type" value="Genomic_DNA"/>
</dbReference>
<keyword evidence="4 9" id="KW-0547">Nucleotide-binding</keyword>
<comment type="similarity">
    <text evidence="10">Belongs to the protein kinase superfamily.</text>
</comment>
<evidence type="ECO:0000256" key="10">
    <source>
        <dbReference type="RuleBase" id="RU000304"/>
    </source>
</evidence>
<evidence type="ECO:0000256" key="3">
    <source>
        <dbReference type="ARBA" id="ARBA00022679"/>
    </source>
</evidence>
<keyword evidence="2 10" id="KW-0723">Serine/threonine-protein kinase</keyword>
<evidence type="ECO:0000313" key="12">
    <source>
        <dbReference type="EMBL" id="KAH9833818.1"/>
    </source>
</evidence>
<sequence length="472" mass="52538">MVHFSAILPSFSGKVLAAGHLRLQLLESLGHGAYGVVYRALDLNSPPSNPAYFAVKCLLKHPEESEYFCLQQREIAYHKAVCSHSNVLKLHQVIEERDFVFLLLDYCPGGDLFSAIIDYGIFKRRDDRVKRIFLQILDAVYHCHRMGIFHRDLKPENVLCSADLNEVFVSDFGLATTTRVSTAFGCGSSFYISPECVGRASQGLPFLSAVSDVWSLGVILTNMITGRNPWTIACSIEDSAFVSYSRDPDAYFRRMLPMSAAARRILLRIFTLDPTDRISLPDLRESILNADTFFLSEEEELVYELEHQLTKVGSVDITDVDRQDRFDSSESDLELVEIKPLPTAPYPEADEDASVRAVFAPSSPSAHAPSTFDDARYSSLFSMPSAYSHSESESEESEGPITPEQHAVVDTMPIPELHLAPPKAPAHEPICVDSECDITEGGLEVHILGKRKAARSWDRVVGAVHKIRVLAQ</sequence>
<comment type="catalytic activity">
    <reaction evidence="8">
        <text>L-seryl-[protein] + ATP = O-phospho-L-seryl-[protein] + ADP + H(+)</text>
        <dbReference type="Rhea" id="RHEA:17989"/>
        <dbReference type="Rhea" id="RHEA-COMP:9863"/>
        <dbReference type="Rhea" id="RHEA-COMP:11604"/>
        <dbReference type="ChEBI" id="CHEBI:15378"/>
        <dbReference type="ChEBI" id="CHEBI:29999"/>
        <dbReference type="ChEBI" id="CHEBI:30616"/>
        <dbReference type="ChEBI" id="CHEBI:83421"/>
        <dbReference type="ChEBI" id="CHEBI:456216"/>
        <dbReference type="EC" id="2.7.11.1"/>
    </reaction>
</comment>
<evidence type="ECO:0000313" key="13">
    <source>
        <dbReference type="Proteomes" id="UP000814176"/>
    </source>
</evidence>
<dbReference type="PROSITE" id="PS50011">
    <property type="entry name" value="PROTEIN_KINASE_DOM"/>
    <property type="match status" value="1"/>
</dbReference>
<evidence type="ECO:0000256" key="6">
    <source>
        <dbReference type="ARBA" id="ARBA00022840"/>
    </source>
</evidence>
<dbReference type="Proteomes" id="UP000814176">
    <property type="component" value="Unassembled WGS sequence"/>
</dbReference>
<keyword evidence="3" id="KW-0808">Transferase</keyword>
<dbReference type="SUPFAM" id="SSF56112">
    <property type="entry name" value="Protein kinase-like (PK-like)"/>
    <property type="match status" value="1"/>
</dbReference>
<dbReference type="PROSITE" id="PS00108">
    <property type="entry name" value="PROTEIN_KINASE_ST"/>
    <property type="match status" value="1"/>
</dbReference>
<gene>
    <name evidence="12" type="ORF">C8Q71DRAFT_725565</name>
</gene>
<dbReference type="InterPro" id="IPR011009">
    <property type="entry name" value="Kinase-like_dom_sf"/>
</dbReference>
<name>A0ABQ8K975_9APHY</name>
<evidence type="ECO:0000259" key="11">
    <source>
        <dbReference type="PROSITE" id="PS50011"/>
    </source>
</evidence>
<dbReference type="PANTHER" id="PTHR43895">
    <property type="entry name" value="CALCIUM/CALMODULIN-DEPENDENT PROTEIN KINASE KINASE-RELATED"/>
    <property type="match status" value="1"/>
</dbReference>
<evidence type="ECO:0000256" key="9">
    <source>
        <dbReference type="PROSITE-ProRule" id="PRU10141"/>
    </source>
</evidence>
<evidence type="ECO:0000256" key="5">
    <source>
        <dbReference type="ARBA" id="ARBA00022777"/>
    </source>
</evidence>
<reference evidence="12 13" key="1">
    <citation type="journal article" date="2021" name="Environ. Microbiol.">
        <title>Gene family expansions and transcriptome signatures uncover fungal adaptations to wood decay.</title>
        <authorList>
            <person name="Hage H."/>
            <person name="Miyauchi S."/>
            <person name="Viragh M."/>
            <person name="Drula E."/>
            <person name="Min B."/>
            <person name="Chaduli D."/>
            <person name="Navarro D."/>
            <person name="Favel A."/>
            <person name="Norest M."/>
            <person name="Lesage-Meessen L."/>
            <person name="Balint B."/>
            <person name="Merenyi Z."/>
            <person name="de Eugenio L."/>
            <person name="Morin E."/>
            <person name="Martinez A.T."/>
            <person name="Baldrian P."/>
            <person name="Stursova M."/>
            <person name="Martinez M.J."/>
            <person name="Novotny C."/>
            <person name="Magnuson J.K."/>
            <person name="Spatafora J.W."/>
            <person name="Maurice S."/>
            <person name="Pangilinan J."/>
            <person name="Andreopoulos W."/>
            <person name="LaButti K."/>
            <person name="Hundley H."/>
            <person name="Na H."/>
            <person name="Kuo A."/>
            <person name="Barry K."/>
            <person name="Lipzen A."/>
            <person name="Henrissat B."/>
            <person name="Riley R."/>
            <person name="Ahrendt S."/>
            <person name="Nagy L.G."/>
            <person name="Grigoriev I.V."/>
            <person name="Martin F."/>
            <person name="Rosso M.N."/>
        </authorList>
    </citation>
    <scope>NUCLEOTIDE SEQUENCE [LARGE SCALE GENOMIC DNA]</scope>
    <source>
        <strain evidence="12 13">CIRM-BRFM 1785</strain>
    </source>
</reference>
<feature type="binding site" evidence="9">
    <location>
        <position position="56"/>
    </location>
    <ligand>
        <name>ATP</name>
        <dbReference type="ChEBI" id="CHEBI:30616"/>
    </ligand>
</feature>
<comment type="caution">
    <text evidence="12">The sequence shown here is derived from an EMBL/GenBank/DDBJ whole genome shotgun (WGS) entry which is preliminary data.</text>
</comment>
<dbReference type="Pfam" id="PF00069">
    <property type="entry name" value="Pkinase"/>
    <property type="match status" value="1"/>
</dbReference>
<protein>
    <recommendedName>
        <fullName evidence="1">non-specific serine/threonine protein kinase</fullName>
        <ecNumber evidence="1">2.7.11.1</ecNumber>
    </recommendedName>
</protein>
<dbReference type="RefSeq" id="XP_047776534.1">
    <property type="nucleotide sequence ID" value="XM_047921708.1"/>
</dbReference>
<keyword evidence="5" id="KW-0418">Kinase</keyword>
<dbReference type="InterPro" id="IPR000719">
    <property type="entry name" value="Prot_kinase_dom"/>
</dbReference>
<organism evidence="12 13">
    <name type="scientific">Rhodofomes roseus</name>
    <dbReference type="NCBI Taxonomy" id="34475"/>
    <lineage>
        <taxon>Eukaryota</taxon>
        <taxon>Fungi</taxon>
        <taxon>Dikarya</taxon>
        <taxon>Basidiomycota</taxon>
        <taxon>Agaricomycotina</taxon>
        <taxon>Agaricomycetes</taxon>
        <taxon>Polyporales</taxon>
        <taxon>Rhodofomes</taxon>
    </lineage>
</organism>
<dbReference type="GeneID" id="72002440"/>
<evidence type="ECO:0000256" key="7">
    <source>
        <dbReference type="ARBA" id="ARBA00047899"/>
    </source>
</evidence>
<proteinExistence type="inferred from homology"/>
<dbReference type="EC" id="2.7.11.1" evidence="1"/>
<feature type="domain" description="Protein kinase" evidence="11">
    <location>
        <begin position="23"/>
        <end position="294"/>
    </location>
</feature>
<evidence type="ECO:0000256" key="4">
    <source>
        <dbReference type="ARBA" id="ARBA00022741"/>
    </source>
</evidence>
<dbReference type="InterPro" id="IPR008271">
    <property type="entry name" value="Ser/Thr_kinase_AS"/>
</dbReference>
<dbReference type="SMART" id="SM00220">
    <property type="entry name" value="S_TKc"/>
    <property type="match status" value="1"/>
</dbReference>
<dbReference type="Gene3D" id="1.10.510.10">
    <property type="entry name" value="Transferase(Phosphotransferase) domain 1"/>
    <property type="match status" value="1"/>
</dbReference>
<accession>A0ABQ8K975</accession>
<keyword evidence="13" id="KW-1185">Reference proteome</keyword>
<comment type="catalytic activity">
    <reaction evidence="7">
        <text>L-threonyl-[protein] + ATP = O-phospho-L-threonyl-[protein] + ADP + H(+)</text>
        <dbReference type="Rhea" id="RHEA:46608"/>
        <dbReference type="Rhea" id="RHEA-COMP:11060"/>
        <dbReference type="Rhea" id="RHEA-COMP:11605"/>
        <dbReference type="ChEBI" id="CHEBI:15378"/>
        <dbReference type="ChEBI" id="CHEBI:30013"/>
        <dbReference type="ChEBI" id="CHEBI:30616"/>
        <dbReference type="ChEBI" id="CHEBI:61977"/>
        <dbReference type="ChEBI" id="CHEBI:456216"/>
        <dbReference type="EC" id="2.7.11.1"/>
    </reaction>
</comment>
<evidence type="ECO:0000256" key="1">
    <source>
        <dbReference type="ARBA" id="ARBA00012513"/>
    </source>
</evidence>
<dbReference type="InterPro" id="IPR017441">
    <property type="entry name" value="Protein_kinase_ATP_BS"/>
</dbReference>
<evidence type="ECO:0000256" key="8">
    <source>
        <dbReference type="ARBA" id="ARBA00048679"/>
    </source>
</evidence>
<evidence type="ECO:0000256" key="2">
    <source>
        <dbReference type="ARBA" id="ARBA00022527"/>
    </source>
</evidence>